<evidence type="ECO:0000313" key="2">
    <source>
        <dbReference type="Proteomes" id="UP000805193"/>
    </source>
</evidence>
<feature type="non-terminal residue" evidence="1">
    <location>
        <position position="1"/>
    </location>
</feature>
<dbReference type="EMBL" id="JABSTQ010009221">
    <property type="protein sequence ID" value="KAG0431448.1"/>
    <property type="molecule type" value="Genomic_DNA"/>
</dbReference>
<name>A0AC60QBV3_IXOPE</name>
<protein>
    <submittedName>
        <fullName evidence="1">Uncharacterized protein</fullName>
    </submittedName>
</protein>
<organism evidence="1 2">
    <name type="scientific">Ixodes persulcatus</name>
    <name type="common">Taiga tick</name>
    <dbReference type="NCBI Taxonomy" id="34615"/>
    <lineage>
        <taxon>Eukaryota</taxon>
        <taxon>Metazoa</taxon>
        <taxon>Ecdysozoa</taxon>
        <taxon>Arthropoda</taxon>
        <taxon>Chelicerata</taxon>
        <taxon>Arachnida</taxon>
        <taxon>Acari</taxon>
        <taxon>Parasitiformes</taxon>
        <taxon>Ixodida</taxon>
        <taxon>Ixodoidea</taxon>
        <taxon>Ixodidae</taxon>
        <taxon>Ixodinae</taxon>
        <taxon>Ixodes</taxon>
    </lineage>
</organism>
<proteinExistence type="predicted"/>
<accession>A0AC60QBV3</accession>
<reference evidence="1 2" key="1">
    <citation type="journal article" date="2020" name="Cell">
        <title>Large-Scale Comparative Analyses of Tick Genomes Elucidate Their Genetic Diversity and Vector Capacities.</title>
        <authorList>
            <consortium name="Tick Genome and Microbiome Consortium (TIGMIC)"/>
            <person name="Jia N."/>
            <person name="Wang J."/>
            <person name="Shi W."/>
            <person name="Du L."/>
            <person name="Sun Y."/>
            <person name="Zhan W."/>
            <person name="Jiang J.F."/>
            <person name="Wang Q."/>
            <person name="Zhang B."/>
            <person name="Ji P."/>
            <person name="Bell-Sakyi L."/>
            <person name="Cui X.M."/>
            <person name="Yuan T.T."/>
            <person name="Jiang B.G."/>
            <person name="Yang W.F."/>
            <person name="Lam T.T."/>
            <person name="Chang Q.C."/>
            <person name="Ding S.J."/>
            <person name="Wang X.J."/>
            <person name="Zhu J.G."/>
            <person name="Ruan X.D."/>
            <person name="Zhao L."/>
            <person name="Wei J.T."/>
            <person name="Ye R.Z."/>
            <person name="Que T.C."/>
            <person name="Du C.H."/>
            <person name="Zhou Y.H."/>
            <person name="Cheng J.X."/>
            <person name="Dai P.F."/>
            <person name="Guo W.B."/>
            <person name="Han X.H."/>
            <person name="Huang E.J."/>
            <person name="Li L.F."/>
            <person name="Wei W."/>
            <person name="Gao Y.C."/>
            <person name="Liu J.Z."/>
            <person name="Shao H.Z."/>
            <person name="Wang X."/>
            <person name="Wang C.C."/>
            <person name="Yang T.C."/>
            <person name="Huo Q.B."/>
            <person name="Li W."/>
            <person name="Chen H.Y."/>
            <person name="Chen S.E."/>
            <person name="Zhou L.G."/>
            <person name="Ni X.B."/>
            <person name="Tian J.H."/>
            <person name="Sheng Y."/>
            <person name="Liu T."/>
            <person name="Pan Y.S."/>
            <person name="Xia L.Y."/>
            <person name="Li J."/>
            <person name="Zhao F."/>
            <person name="Cao W.C."/>
        </authorList>
    </citation>
    <scope>NUCLEOTIDE SEQUENCE [LARGE SCALE GENOMIC DNA]</scope>
    <source>
        <strain evidence="1">Iper-2018</strain>
    </source>
</reference>
<dbReference type="Proteomes" id="UP000805193">
    <property type="component" value="Unassembled WGS sequence"/>
</dbReference>
<sequence length="94" mass="10735">YIEAFMMDVFGWVMLGDDTCKVVTGDFNVDIARQEGKWFTLFMLERVGLACVNEPTVPTTWHRTRMDLVFTKNVPAVSVHPMAVYHSDHKAIVT</sequence>
<gene>
    <name evidence="1" type="ORF">HPB47_021767</name>
</gene>
<feature type="non-terminal residue" evidence="1">
    <location>
        <position position="94"/>
    </location>
</feature>
<comment type="caution">
    <text evidence="1">The sequence shown here is derived from an EMBL/GenBank/DDBJ whole genome shotgun (WGS) entry which is preliminary data.</text>
</comment>
<keyword evidence="2" id="KW-1185">Reference proteome</keyword>
<evidence type="ECO:0000313" key="1">
    <source>
        <dbReference type="EMBL" id="KAG0431448.1"/>
    </source>
</evidence>